<evidence type="ECO:0000313" key="2">
    <source>
        <dbReference type="Proteomes" id="UP000013165"/>
    </source>
</evidence>
<proteinExistence type="predicted"/>
<dbReference type="Proteomes" id="UP000013165">
    <property type="component" value="Unassembled WGS sequence"/>
</dbReference>
<organism evidence="1 2">
    <name type="scientific">Marinobacter nanhaiticus D15-8W</name>
    <dbReference type="NCBI Taxonomy" id="626887"/>
    <lineage>
        <taxon>Bacteria</taxon>
        <taxon>Pseudomonadati</taxon>
        <taxon>Pseudomonadota</taxon>
        <taxon>Gammaproteobacteria</taxon>
        <taxon>Pseudomonadales</taxon>
        <taxon>Marinobacteraceae</taxon>
        <taxon>Marinobacter</taxon>
    </lineage>
</organism>
<evidence type="ECO:0008006" key="3">
    <source>
        <dbReference type="Google" id="ProtNLM"/>
    </source>
</evidence>
<accession>N6X7I8</accession>
<keyword evidence="2" id="KW-1185">Reference proteome</keyword>
<gene>
    <name evidence="1" type="ORF">J057_00569</name>
</gene>
<dbReference type="EMBL" id="APLQ01000005">
    <property type="protein sequence ID" value="ENO17113.1"/>
    <property type="molecule type" value="Genomic_DNA"/>
</dbReference>
<comment type="caution">
    <text evidence="1">The sequence shown here is derived from an EMBL/GenBank/DDBJ whole genome shotgun (WGS) entry which is preliminary data.</text>
</comment>
<evidence type="ECO:0000313" key="1">
    <source>
        <dbReference type="EMBL" id="ENO17113.1"/>
    </source>
</evidence>
<name>N6X7I8_9GAMM</name>
<dbReference type="AlphaFoldDB" id="N6X7I8"/>
<dbReference type="OrthoDB" id="6974572at2"/>
<dbReference type="HOGENOM" id="CLU_1014910_0_0_6"/>
<dbReference type="eggNOG" id="ENOG5032RPY">
    <property type="taxonomic scope" value="Bacteria"/>
</dbReference>
<reference evidence="1 2" key="1">
    <citation type="journal article" date="2013" name="Genome Announc.">
        <title>Genome Sequence of the Polycyclic Aromatic Hydrocarbon-Degrading Bacterium Strain Marinobacter nanhaiticus D15-8WT.</title>
        <authorList>
            <person name="Cui Z."/>
            <person name="Gao W."/>
            <person name="Li Q."/>
            <person name="Xu G."/>
            <person name="Zheng L."/>
        </authorList>
    </citation>
    <scope>NUCLEOTIDE SEQUENCE [LARGE SCALE GENOMIC DNA]</scope>
    <source>
        <strain evidence="1 2">D15-8W</strain>
    </source>
</reference>
<protein>
    <recommendedName>
        <fullName evidence="3">Replication protein</fullName>
    </recommendedName>
</protein>
<sequence>MADIQNRFSKMPRNWIATDRPAYLAHFVGQEIQLEESAKKTLIASGDVIAALKIYMLLVAMADDVKQQKHVGEGRVRTTYDEIGLYLKLSRAKIRNGLALLEWSNAIIRLEKKPLLYELSNYHPKNFYKLPKGQLYGYRPSSEPIALARFPNRGVFAMRALVLYLLILSVCQRDNNVSLILYSTMADRTGIPQNGIRQAIDHLVNHQMISVIRVTNEETLEAFGIPILIKGKGSPNAYLIHGLKGKAYQDRVNTMTNWLEAAKEASEGSFEDFF</sequence>
<dbReference type="RefSeq" id="WP_004578765.1">
    <property type="nucleotide sequence ID" value="NZ_AP028879.1"/>
</dbReference>